<comment type="similarity">
    <text evidence="2 7">Belongs to the MscS (TC 1.A.23) family.</text>
</comment>
<keyword evidence="3" id="KW-1003">Cell membrane</keyword>
<proteinExistence type="inferred from homology"/>
<dbReference type="InterPro" id="IPR045275">
    <property type="entry name" value="MscS_archaea/bacteria_type"/>
</dbReference>
<dbReference type="SUPFAM" id="SSF50182">
    <property type="entry name" value="Sm-like ribonucleoproteins"/>
    <property type="match status" value="1"/>
</dbReference>
<dbReference type="STRING" id="1515746.HR45_18185"/>
<dbReference type="PANTHER" id="PTHR30221:SF1">
    <property type="entry name" value="SMALL-CONDUCTANCE MECHANOSENSITIVE CHANNEL"/>
    <property type="match status" value="1"/>
</dbReference>
<dbReference type="GO" id="GO:0005886">
    <property type="term" value="C:plasma membrane"/>
    <property type="evidence" value="ECO:0007669"/>
    <property type="project" value="UniProtKB-SubCell"/>
</dbReference>
<dbReference type="InterPro" id="IPR023408">
    <property type="entry name" value="MscS_beta-dom_sf"/>
</dbReference>
<dbReference type="OrthoDB" id="9809206at2"/>
<gene>
    <name evidence="10" type="ORF">HR45_18185</name>
</gene>
<dbReference type="SUPFAM" id="SSF82689">
    <property type="entry name" value="Mechanosensitive channel protein MscS (YggB), C-terminal domain"/>
    <property type="match status" value="1"/>
</dbReference>
<evidence type="ECO:0000313" key="10">
    <source>
        <dbReference type="EMBL" id="KFZ36095.1"/>
    </source>
</evidence>
<feature type="domain" description="Mechanosensitive ion channel MscS" evidence="8">
    <location>
        <begin position="114"/>
        <end position="177"/>
    </location>
</feature>
<comment type="subunit">
    <text evidence="7">Homoheptamer.</text>
</comment>
<feature type="transmembrane region" description="Helical" evidence="7">
    <location>
        <begin position="72"/>
        <end position="91"/>
    </location>
</feature>
<comment type="caution">
    <text evidence="10">The sequence shown here is derived from an EMBL/GenBank/DDBJ whole genome shotgun (WGS) entry which is preliminary data.</text>
</comment>
<dbReference type="Pfam" id="PF21082">
    <property type="entry name" value="MS_channel_3rd"/>
    <property type="match status" value="1"/>
</dbReference>
<name>A0A094J830_9GAMM</name>
<protein>
    <recommendedName>
        <fullName evidence="7">Small-conductance mechanosensitive channel</fullName>
    </recommendedName>
</protein>
<keyword evidence="11" id="KW-1185">Reference proteome</keyword>
<keyword evidence="6 7" id="KW-0472">Membrane</keyword>
<evidence type="ECO:0000256" key="1">
    <source>
        <dbReference type="ARBA" id="ARBA00004651"/>
    </source>
</evidence>
<keyword evidence="4 7" id="KW-0812">Transmembrane</keyword>
<keyword evidence="5 7" id="KW-1133">Transmembrane helix</keyword>
<dbReference type="EMBL" id="JPEO01000024">
    <property type="protein sequence ID" value="KFZ36095.1"/>
    <property type="molecule type" value="Genomic_DNA"/>
</dbReference>
<evidence type="ECO:0000313" key="11">
    <source>
        <dbReference type="Proteomes" id="UP000029264"/>
    </source>
</evidence>
<keyword evidence="7" id="KW-0813">Transport</keyword>
<evidence type="ECO:0000259" key="9">
    <source>
        <dbReference type="Pfam" id="PF21082"/>
    </source>
</evidence>
<dbReference type="InterPro" id="IPR011014">
    <property type="entry name" value="MscS_channel_TM-2"/>
</dbReference>
<keyword evidence="7" id="KW-0406">Ion transport</keyword>
<dbReference type="Gene3D" id="3.30.70.100">
    <property type="match status" value="1"/>
</dbReference>
<dbReference type="Pfam" id="PF00924">
    <property type="entry name" value="MS_channel_2nd"/>
    <property type="match status" value="1"/>
</dbReference>
<reference evidence="10 11" key="1">
    <citation type="submission" date="2014-06" db="EMBL/GenBank/DDBJ databases">
        <title>Shewanella sp. YQH10.</title>
        <authorList>
            <person name="Liu Y."/>
            <person name="Zeng R."/>
        </authorList>
    </citation>
    <scope>NUCLEOTIDE SEQUENCE [LARGE SCALE GENOMIC DNA]</scope>
    <source>
        <strain evidence="10 11">YQH10</strain>
    </source>
</reference>
<evidence type="ECO:0000256" key="2">
    <source>
        <dbReference type="ARBA" id="ARBA00008017"/>
    </source>
</evidence>
<sequence length="284" mass="30899">MAENGIGSEIAQLQQVYQVVVEFLVNYSFQIVGALIIFLLGLWVANKVAAVVRKQMDAHEIDTTLTNFVSNLVRLLVIIMVAIICLGKLGISVTPMVAAIGAASLGAGLAVQGMLSNYAAGITIIVTRPFVIGNTITIKEITGQVEDIHLGVTTLTNEEGELISIPNKHIVGEILHNSFENKLVELSINIDFSSEPNQAIAVIEQVLAEFKQVDKKQASQVGINNFTDAGLQIGVRYWVPTARYFQDKYRINLAIWNSLKAAGIQISNPVRTVKLLGNSPQKFD</sequence>
<comment type="function">
    <text evidence="7">Mechanosensitive channel that participates in the regulation of osmotic pressure changes within the cell, opening in response to stretch forces in the membrane lipid bilayer, without the need for other proteins. Contributes to normal resistance to hypoosmotic shock. Forms an ion channel of 1.0 nanosiemens conductance with a slight preference for anions.</text>
</comment>
<dbReference type="AlphaFoldDB" id="A0A094J830"/>
<evidence type="ECO:0000256" key="7">
    <source>
        <dbReference type="RuleBase" id="RU369025"/>
    </source>
</evidence>
<dbReference type="Gene3D" id="1.10.287.1260">
    <property type="match status" value="1"/>
</dbReference>
<dbReference type="GO" id="GO:0008381">
    <property type="term" value="F:mechanosensitive monoatomic ion channel activity"/>
    <property type="evidence" value="ECO:0007669"/>
    <property type="project" value="InterPro"/>
</dbReference>
<dbReference type="InterPro" id="IPR049278">
    <property type="entry name" value="MS_channel_C"/>
</dbReference>
<dbReference type="InterPro" id="IPR011066">
    <property type="entry name" value="MscS_channel_C_sf"/>
</dbReference>
<organism evidence="10 11">
    <name type="scientific">Shewanella mangrovi</name>
    <dbReference type="NCBI Taxonomy" id="1515746"/>
    <lineage>
        <taxon>Bacteria</taxon>
        <taxon>Pseudomonadati</taxon>
        <taxon>Pseudomonadota</taxon>
        <taxon>Gammaproteobacteria</taxon>
        <taxon>Alteromonadales</taxon>
        <taxon>Shewanellaceae</taxon>
        <taxon>Shewanella</taxon>
    </lineage>
</organism>
<dbReference type="PANTHER" id="PTHR30221">
    <property type="entry name" value="SMALL-CONDUCTANCE MECHANOSENSITIVE CHANNEL"/>
    <property type="match status" value="1"/>
</dbReference>
<dbReference type="InterPro" id="IPR010920">
    <property type="entry name" value="LSM_dom_sf"/>
</dbReference>
<evidence type="ECO:0000256" key="5">
    <source>
        <dbReference type="ARBA" id="ARBA00022989"/>
    </source>
</evidence>
<dbReference type="RefSeq" id="WP_037445607.1">
    <property type="nucleotide sequence ID" value="NZ_JPEO01000024.1"/>
</dbReference>
<keyword evidence="7" id="KW-0407">Ion channel</keyword>
<feature type="transmembrane region" description="Helical" evidence="7">
    <location>
        <begin position="27"/>
        <end position="52"/>
    </location>
</feature>
<evidence type="ECO:0000256" key="6">
    <source>
        <dbReference type="ARBA" id="ARBA00023136"/>
    </source>
</evidence>
<keyword evidence="7" id="KW-0997">Cell inner membrane</keyword>
<dbReference type="eggNOG" id="COG3264">
    <property type="taxonomic scope" value="Bacteria"/>
</dbReference>
<comment type="subcellular location">
    <subcellularLocation>
        <location evidence="7">Cell inner membrane</location>
        <topology evidence="7">Multi-pass membrane protein</topology>
    </subcellularLocation>
    <subcellularLocation>
        <location evidence="1">Cell membrane</location>
        <topology evidence="1">Multi-pass membrane protein</topology>
    </subcellularLocation>
</comment>
<comment type="caution">
    <text evidence="7">Lacks conserved residue(s) required for the propagation of feature annotation.</text>
</comment>
<evidence type="ECO:0000256" key="4">
    <source>
        <dbReference type="ARBA" id="ARBA00022692"/>
    </source>
</evidence>
<dbReference type="Proteomes" id="UP000029264">
    <property type="component" value="Unassembled WGS sequence"/>
</dbReference>
<dbReference type="SUPFAM" id="SSF82861">
    <property type="entry name" value="Mechanosensitive channel protein MscS (YggB), transmembrane region"/>
    <property type="match status" value="1"/>
</dbReference>
<evidence type="ECO:0000256" key="3">
    <source>
        <dbReference type="ARBA" id="ARBA00022475"/>
    </source>
</evidence>
<dbReference type="InterPro" id="IPR008910">
    <property type="entry name" value="MSC_TM_helix"/>
</dbReference>
<dbReference type="InterPro" id="IPR006685">
    <property type="entry name" value="MscS_channel_2nd"/>
</dbReference>
<accession>A0A094J830</accession>
<dbReference type="Pfam" id="PF05552">
    <property type="entry name" value="MS_channel_1st_1"/>
    <property type="match status" value="1"/>
</dbReference>
<evidence type="ECO:0000259" key="8">
    <source>
        <dbReference type="Pfam" id="PF00924"/>
    </source>
</evidence>
<dbReference type="Gene3D" id="2.30.30.60">
    <property type="match status" value="1"/>
</dbReference>
<feature type="transmembrane region" description="Helical" evidence="7">
    <location>
        <begin position="97"/>
        <end position="120"/>
    </location>
</feature>
<feature type="domain" description="Mechanosensitive ion channel MscS C-terminal" evidence="9">
    <location>
        <begin position="184"/>
        <end position="266"/>
    </location>
</feature>